<evidence type="ECO:0000313" key="2">
    <source>
        <dbReference type="EMBL" id="TAJ45031.1"/>
    </source>
</evidence>
<dbReference type="AlphaFoldDB" id="A0A483CS38"/>
<gene>
    <name evidence="2" type="ORF">CUJ86_05265</name>
</gene>
<reference evidence="2 3" key="1">
    <citation type="submission" date="2017-11" db="EMBL/GenBank/DDBJ databases">
        <title>Isolation and Characterization of Methanofollis Species from Methane Seep Offshore SW Taiwan.</title>
        <authorList>
            <person name="Teng N.-H."/>
            <person name="Lai M.-C."/>
            <person name="Chen S.-C."/>
        </authorList>
    </citation>
    <scope>NUCLEOTIDE SEQUENCE [LARGE SCALE GENOMIC DNA]</scope>
    <source>
        <strain evidence="2 3">FWC-SCC2</strain>
    </source>
</reference>
<dbReference type="EMBL" id="PGCL01000002">
    <property type="protein sequence ID" value="TAJ45031.1"/>
    <property type="molecule type" value="Genomic_DNA"/>
</dbReference>
<proteinExistence type="predicted"/>
<dbReference type="OrthoDB" id="186577at2157"/>
<keyword evidence="3" id="KW-1185">Reference proteome</keyword>
<sequence>MTALPVAGKDHYTRVQRKILCYLTDLAANGRCYIKARHVASDLGLTAKEVGMNLSILSESCTSLEILKWSNGNGTTWAISRRQI</sequence>
<dbReference type="InterPro" id="IPR055547">
    <property type="entry name" value="DUF7123"/>
</dbReference>
<name>A0A483CS38_9EURY</name>
<accession>A0A483CS38</accession>
<evidence type="ECO:0000259" key="1">
    <source>
        <dbReference type="Pfam" id="PF23438"/>
    </source>
</evidence>
<protein>
    <recommendedName>
        <fullName evidence="1">DUF7123 domain-containing protein</fullName>
    </recommendedName>
</protein>
<feature type="domain" description="DUF7123" evidence="1">
    <location>
        <begin position="8"/>
        <end position="80"/>
    </location>
</feature>
<comment type="caution">
    <text evidence="2">The sequence shown here is derived from an EMBL/GenBank/DDBJ whole genome shotgun (WGS) entry which is preliminary data.</text>
</comment>
<dbReference type="Pfam" id="PF23438">
    <property type="entry name" value="DUF7123"/>
    <property type="match status" value="1"/>
</dbReference>
<evidence type="ECO:0000313" key="3">
    <source>
        <dbReference type="Proteomes" id="UP000292580"/>
    </source>
</evidence>
<organism evidence="2 3">
    <name type="scientific">Methanofollis fontis</name>
    <dbReference type="NCBI Taxonomy" id="2052832"/>
    <lineage>
        <taxon>Archaea</taxon>
        <taxon>Methanobacteriati</taxon>
        <taxon>Methanobacteriota</taxon>
        <taxon>Stenosarchaea group</taxon>
        <taxon>Methanomicrobia</taxon>
        <taxon>Methanomicrobiales</taxon>
        <taxon>Methanomicrobiaceae</taxon>
        <taxon>Methanofollis</taxon>
    </lineage>
</organism>
<dbReference type="Proteomes" id="UP000292580">
    <property type="component" value="Unassembled WGS sequence"/>
</dbReference>